<feature type="domain" description="Nucleoside transporter/FeoB GTPase Gate" evidence="2">
    <location>
        <begin position="21"/>
        <end position="108"/>
    </location>
</feature>
<keyword evidence="1" id="KW-0812">Transmembrane</keyword>
<keyword evidence="1" id="KW-0472">Membrane</keyword>
<reference evidence="4" key="1">
    <citation type="submission" date="2016-10" db="EMBL/GenBank/DDBJ databases">
        <authorList>
            <person name="Varghese N."/>
            <person name="Submissions S."/>
        </authorList>
    </citation>
    <scope>NUCLEOTIDE SEQUENCE [LARGE SCALE GENOMIC DNA]</scope>
    <source>
        <strain evidence="4">DSM 17038</strain>
    </source>
</reference>
<dbReference type="OrthoDB" id="9779080at2"/>
<dbReference type="Proteomes" id="UP000199337">
    <property type="component" value="Unassembled WGS sequence"/>
</dbReference>
<protein>
    <submittedName>
        <fullName evidence="3">Nucleoside recognition</fullName>
    </submittedName>
</protein>
<dbReference type="EMBL" id="FOOX01000003">
    <property type="protein sequence ID" value="SFG25466.1"/>
    <property type="molecule type" value="Genomic_DNA"/>
</dbReference>
<sequence length="159" mass="17290">MDWAGFAREASLGVVHNIAMMAMIVIPIMLVLEVARDLKILDRIAQGMAPVVGVFRLSREAAFPLLVGIIFGIAYGAGVLIEEARSGRLSWKDLFLINVFLSVCHAVVEDTALFIAVGANGVVILLGRFIVAVLLTFLLSRSAWLEKESLKRGDPVLSR</sequence>
<evidence type="ECO:0000313" key="3">
    <source>
        <dbReference type="EMBL" id="SFG25466.1"/>
    </source>
</evidence>
<dbReference type="InterPro" id="IPR011642">
    <property type="entry name" value="Gate_dom"/>
</dbReference>
<feature type="transmembrane region" description="Helical" evidence="1">
    <location>
        <begin position="93"/>
        <end position="108"/>
    </location>
</feature>
<organism evidence="3 4">
    <name type="scientific">Desulfotruncus arcticus DSM 17038</name>
    <dbReference type="NCBI Taxonomy" id="1121424"/>
    <lineage>
        <taxon>Bacteria</taxon>
        <taxon>Bacillati</taxon>
        <taxon>Bacillota</taxon>
        <taxon>Clostridia</taxon>
        <taxon>Eubacteriales</taxon>
        <taxon>Desulfallaceae</taxon>
        <taxon>Desulfotruncus</taxon>
    </lineage>
</organism>
<feature type="transmembrane region" description="Helical" evidence="1">
    <location>
        <begin position="61"/>
        <end position="81"/>
    </location>
</feature>
<feature type="transmembrane region" description="Helical" evidence="1">
    <location>
        <begin position="12"/>
        <end position="32"/>
    </location>
</feature>
<evidence type="ECO:0000256" key="1">
    <source>
        <dbReference type="SAM" id="Phobius"/>
    </source>
</evidence>
<feature type="transmembrane region" description="Helical" evidence="1">
    <location>
        <begin position="114"/>
        <end position="139"/>
    </location>
</feature>
<evidence type="ECO:0000313" key="4">
    <source>
        <dbReference type="Proteomes" id="UP000199337"/>
    </source>
</evidence>
<dbReference type="STRING" id="341036.SAMN05660649_01158"/>
<keyword evidence="4" id="KW-1185">Reference proteome</keyword>
<proteinExistence type="predicted"/>
<dbReference type="AlphaFoldDB" id="A0A1I2QIB1"/>
<gene>
    <name evidence="3" type="ORF">SAMN05660649_01158</name>
</gene>
<dbReference type="RefSeq" id="WP_092469600.1">
    <property type="nucleotide sequence ID" value="NZ_FOOX01000003.1"/>
</dbReference>
<keyword evidence="1" id="KW-1133">Transmembrane helix</keyword>
<dbReference type="Pfam" id="PF07670">
    <property type="entry name" value="Gate"/>
    <property type="match status" value="1"/>
</dbReference>
<evidence type="ECO:0000259" key="2">
    <source>
        <dbReference type="Pfam" id="PF07670"/>
    </source>
</evidence>
<accession>A0A1I2QIB1</accession>
<name>A0A1I2QIB1_9FIRM</name>